<reference evidence="1 2" key="1">
    <citation type="submission" date="2018-08" db="EMBL/GenBank/DDBJ databases">
        <title>Fibrisoma montanum sp. nov., isolated from Danxia mountain soil.</title>
        <authorList>
            <person name="Huang Y."/>
        </authorList>
    </citation>
    <scope>NUCLEOTIDE SEQUENCE [LARGE SCALE GENOMIC DNA]</scope>
    <source>
        <strain evidence="1 2">HYT19</strain>
    </source>
</reference>
<evidence type="ECO:0000313" key="1">
    <source>
        <dbReference type="EMBL" id="RIV19820.1"/>
    </source>
</evidence>
<evidence type="ECO:0000313" key="2">
    <source>
        <dbReference type="Proteomes" id="UP000283523"/>
    </source>
</evidence>
<proteinExistence type="predicted"/>
<gene>
    <name evidence="1" type="ORF">DYU11_23115</name>
</gene>
<keyword evidence="2" id="KW-1185">Reference proteome</keyword>
<dbReference type="Pfam" id="PF16428">
    <property type="entry name" value="DUF5025"/>
    <property type="match status" value="1"/>
</dbReference>
<accession>A0A418M2K9</accession>
<comment type="caution">
    <text evidence="1">The sequence shown here is derived from an EMBL/GenBank/DDBJ whole genome shotgun (WGS) entry which is preliminary data.</text>
</comment>
<name>A0A418M2K9_9BACT</name>
<dbReference type="AlphaFoldDB" id="A0A418M2K9"/>
<dbReference type="Proteomes" id="UP000283523">
    <property type="component" value="Unassembled WGS sequence"/>
</dbReference>
<sequence length="181" mass="20809">MSEEPGPQPLNFFEANVNGQIWQPSKLDEENCMQAFQGAWSAITVNGEQKPYYTVWAYRDSRKITNYQSENAFRFQFTNVLKTGQYGITGSYKNVHDSYALFTVNKPDGSYTRYVNTRNKGTFTVELSEFLPKPGSEIKGIKGSFYGTLYNETDPTDSLVFQRGNFTLQKINWYNFNQCAQ</sequence>
<protein>
    <submittedName>
        <fullName evidence="1">Uncharacterized protein</fullName>
    </submittedName>
</protein>
<dbReference type="InterPro" id="IPR032206">
    <property type="entry name" value="DUF5025"/>
</dbReference>
<dbReference type="EMBL" id="QXED01000007">
    <property type="protein sequence ID" value="RIV19820.1"/>
    <property type="molecule type" value="Genomic_DNA"/>
</dbReference>
<organism evidence="1 2">
    <name type="scientific">Fibrisoma montanum</name>
    <dbReference type="NCBI Taxonomy" id="2305895"/>
    <lineage>
        <taxon>Bacteria</taxon>
        <taxon>Pseudomonadati</taxon>
        <taxon>Bacteroidota</taxon>
        <taxon>Cytophagia</taxon>
        <taxon>Cytophagales</taxon>
        <taxon>Spirosomataceae</taxon>
        <taxon>Fibrisoma</taxon>
    </lineage>
</organism>